<feature type="transmembrane region" description="Helical" evidence="5">
    <location>
        <begin position="294"/>
        <end position="319"/>
    </location>
</feature>
<feature type="transmembrane region" description="Helical" evidence="5">
    <location>
        <begin position="77"/>
        <end position="98"/>
    </location>
</feature>
<feature type="transmembrane region" description="Helical" evidence="5">
    <location>
        <begin position="266"/>
        <end position="288"/>
    </location>
</feature>
<name>A0A830GR95_9CREN</name>
<evidence type="ECO:0000256" key="5">
    <source>
        <dbReference type="SAM" id="Phobius"/>
    </source>
</evidence>
<keyword evidence="8" id="KW-1185">Reference proteome</keyword>
<dbReference type="OrthoDB" id="29144at2157"/>
<accession>A0A830GR95</accession>
<gene>
    <name evidence="7" type="ORF">GCM10007981_00210</name>
</gene>
<dbReference type="EMBL" id="BMNL01000001">
    <property type="protein sequence ID" value="GGP18861.1"/>
    <property type="molecule type" value="Genomic_DNA"/>
</dbReference>
<comment type="caution">
    <text evidence="7">The sequence shown here is derived from an EMBL/GenBank/DDBJ whole genome shotgun (WGS) entry which is preliminary data.</text>
</comment>
<dbReference type="RefSeq" id="WP_188595453.1">
    <property type="nucleotide sequence ID" value="NZ_BMNL01000001.1"/>
</dbReference>
<sequence length="432" mass="46061">MYDYTTIIEYSSIGLLLVTAALAAARRERYSWIPALLLLLPDLVVPASYLMYPALIDAVAAINVLTLMLVRGSQYKGMDYALVSFMGLMTSYAMYVPLGIGDAYFVLLLGIFMLVSVPVYFIIQLGGTRENLSAAVKAITALVIATVLYFTGASILFFALINQVGGLALLGYTFLILGMMLEVGAAPMHYWVPDAFSAGNPYAVSIIASIAKFVPFIVTLKIVYPLVANMAPLYADVIVWETALLAAFSMTLGNIGAITSREPAKVLAYSTVANMGYAMAALTIFFVHGAGEAALAYALLGLLAQLLVNGAGKIGLFSIIGNERGSRWSYILAYSFIGVPPLLGFWSKLFIILGLIYAGPSLWWLAVLLVINSVISVPYYVRLSKSLSGSGSGGVGLLVVVLASIIMLAGLIIPVPLAMIGSVHSLLAYLLP</sequence>
<feature type="transmembrane region" description="Helical" evidence="5">
    <location>
        <begin position="135"/>
        <end position="161"/>
    </location>
</feature>
<feature type="transmembrane region" description="Helical" evidence="5">
    <location>
        <begin position="331"/>
        <end position="356"/>
    </location>
</feature>
<protein>
    <submittedName>
        <fullName evidence="7">F420H(2):quinone oxidoreductase</fullName>
    </submittedName>
</protein>
<evidence type="ECO:0000256" key="3">
    <source>
        <dbReference type="ARBA" id="ARBA00022989"/>
    </source>
</evidence>
<comment type="subcellular location">
    <subcellularLocation>
        <location evidence="1">Membrane</location>
        <topology evidence="1">Multi-pass membrane protein</topology>
    </subcellularLocation>
</comment>
<evidence type="ECO:0000256" key="2">
    <source>
        <dbReference type="ARBA" id="ARBA00022692"/>
    </source>
</evidence>
<keyword evidence="3 5" id="KW-1133">Transmembrane helix</keyword>
<reference evidence="7" key="2">
    <citation type="submission" date="2020-09" db="EMBL/GenBank/DDBJ databases">
        <authorList>
            <person name="Sun Q."/>
            <person name="Ohkuma M."/>
        </authorList>
    </citation>
    <scope>NUCLEOTIDE SEQUENCE</scope>
    <source>
        <strain evidence="7">JCM 10088</strain>
    </source>
</reference>
<proteinExistence type="predicted"/>
<dbReference type="GO" id="GO:0016020">
    <property type="term" value="C:membrane"/>
    <property type="evidence" value="ECO:0007669"/>
    <property type="project" value="UniProtKB-SubCell"/>
</dbReference>
<evidence type="ECO:0000313" key="8">
    <source>
        <dbReference type="Proteomes" id="UP000610960"/>
    </source>
</evidence>
<feature type="transmembrane region" description="Helical" evidence="5">
    <location>
        <begin position="104"/>
        <end position="123"/>
    </location>
</feature>
<evidence type="ECO:0000256" key="4">
    <source>
        <dbReference type="ARBA" id="ARBA00023136"/>
    </source>
</evidence>
<feature type="domain" description="NADH:quinone oxidoreductase/Mrp antiporter transmembrane" evidence="6">
    <location>
        <begin position="112"/>
        <end position="376"/>
    </location>
</feature>
<evidence type="ECO:0000313" key="7">
    <source>
        <dbReference type="EMBL" id="GGP18861.1"/>
    </source>
</evidence>
<feature type="transmembrane region" description="Helical" evidence="5">
    <location>
        <begin position="362"/>
        <end position="381"/>
    </location>
</feature>
<keyword evidence="4 5" id="KW-0472">Membrane</keyword>
<dbReference type="Proteomes" id="UP000610960">
    <property type="component" value="Unassembled WGS sequence"/>
</dbReference>
<dbReference type="AlphaFoldDB" id="A0A830GR95"/>
<feature type="transmembrane region" description="Helical" evidence="5">
    <location>
        <begin position="238"/>
        <end position="259"/>
    </location>
</feature>
<evidence type="ECO:0000259" key="6">
    <source>
        <dbReference type="Pfam" id="PF00361"/>
    </source>
</evidence>
<feature type="transmembrane region" description="Helical" evidence="5">
    <location>
        <begin position="167"/>
        <end position="190"/>
    </location>
</feature>
<feature type="transmembrane region" description="Helical" evidence="5">
    <location>
        <begin position="202"/>
        <end position="226"/>
    </location>
</feature>
<keyword evidence="2 5" id="KW-0812">Transmembrane</keyword>
<dbReference type="InterPro" id="IPR001750">
    <property type="entry name" value="ND/Mrp_TM"/>
</dbReference>
<feature type="transmembrane region" description="Helical" evidence="5">
    <location>
        <begin position="51"/>
        <end position="70"/>
    </location>
</feature>
<evidence type="ECO:0000256" key="1">
    <source>
        <dbReference type="ARBA" id="ARBA00004141"/>
    </source>
</evidence>
<feature type="transmembrane region" description="Helical" evidence="5">
    <location>
        <begin position="393"/>
        <end position="420"/>
    </location>
</feature>
<reference evidence="7" key="1">
    <citation type="journal article" date="2014" name="Int. J. Syst. Evol. Microbiol.">
        <title>Complete genome sequence of Corynebacterium casei LMG S-19264T (=DSM 44701T), isolated from a smear-ripened cheese.</title>
        <authorList>
            <consortium name="US DOE Joint Genome Institute (JGI-PGF)"/>
            <person name="Walter F."/>
            <person name="Albersmeier A."/>
            <person name="Kalinowski J."/>
            <person name="Ruckert C."/>
        </authorList>
    </citation>
    <scope>NUCLEOTIDE SEQUENCE</scope>
    <source>
        <strain evidence="7">JCM 10088</strain>
    </source>
</reference>
<dbReference type="PANTHER" id="PTHR22773">
    <property type="entry name" value="NADH DEHYDROGENASE"/>
    <property type="match status" value="1"/>
</dbReference>
<organism evidence="7 8">
    <name type="scientific">Thermocladium modestius</name>
    <dbReference type="NCBI Taxonomy" id="62609"/>
    <lineage>
        <taxon>Archaea</taxon>
        <taxon>Thermoproteota</taxon>
        <taxon>Thermoprotei</taxon>
        <taxon>Thermoproteales</taxon>
        <taxon>Thermoproteaceae</taxon>
        <taxon>Thermocladium</taxon>
    </lineage>
</organism>
<dbReference type="Pfam" id="PF00361">
    <property type="entry name" value="Proton_antipo_M"/>
    <property type="match status" value="1"/>
</dbReference>